<accession>A0A4Y2HJC9</accession>
<name>A0A4Y2HJC9_ARAVE</name>
<dbReference type="AlphaFoldDB" id="A0A4Y2HJC9"/>
<sequence>MEISTSENSDRVEMPIVQNRDKPKSQPGKILVDETSQNQNPYKAKCRQSKNPNKSNFVRVEIWPSQNPDRMEISTSENSDRVEMPIVQNRDKPKSQPGKILVNVISPSQNPDKPKCRQSKNPNKSNSARVEIWSSDGNFDKRKF</sequence>
<dbReference type="EMBL" id="BGPR01103164">
    <property type="protein sequence ID" value="GBM65441.1"/>
    <property type="molecule type" value="Genomic_DNA"/>
</dbReference>
<evidence type="ECO:0000313" key="3">
    <source>
        <dbReference type="Proteomes" id="UP000499080"/>
    </source>
</evidence>
<keyword evidence="3" id="KW-1185">Reference proteome</keyword>
<proteinExistence type="predicted"/>
<evidence type="ECO:0000256" key="1">
    <source>
        <dbReference type="SAM" id="MobiDB-lite"/>
    </source>
</evidence>
<comment type="caution">
    <text evidence="2">The sequence shown here is derived from an EMBL/GenBank/DDBJ whole genome shotgun (WGS) entry which is preliminary data.</text>
</comment>
<dbReference type="Proteomes" id="UP000499080">
    <property type="component" value="Unassembled WGS sequence"/>
</dbReference>
<feature type="compositionally biased region" description="Basic and acidic residues" evidence="1">
    <location>
        <begin position="78"/>
        <end position="94"/>
    </location>
</feature>
<feature type="compositionally biased region" description="Polar residues" evidence="1">
    <location>
        <begin position="119"/>
        <end position="128"/>
    </location>
</feature>
<protein>
    <submittedName>
        <fullName evidence="2">Uncharacterized protein</fullName>
    </submittedName>
</protein>
<organism evidence="2 3">
    <name type="scientific">Araneus ventricosus</name>
    <name type="common">Orbweaver spider</name>
    <name type="synonym">Epeira ventricosa</name>
    <dbReference type="NCBI Taxonomy" id="182803"/>
    <lineage>
        <taxon>Eukaryota</taxon>
        <taxon>Metazoa</taxon>
        <taxon>Ecdysozoa</taxon>
        <taxon>Arthropoda</taxon>
        <taxon>Chelicerata</taxon>
        <taxon>Arachnida</taxon>
        <taxon>Araneae</taxon>
        <taxon>Araneomorphae</taxon>
        <taxon>Entelegynae</taxon>
        <taxon>Araneoidea</taxon>
        <taxon>Araneidae</taxon>
        <taxon>Araneus</taxon>
    </lineage>
</organism>
<gene>
    <name evidence="2" type="ORF">AVEN_68096_1</name>
</gene>
<feature type="compositionally biased region" description="Basic and acidic residues" evidence="1">
    <location>
        <begin position="8"/>
        <end position="24"/>
    </location>
</feature>
<feature type="region of interest" description="Disordered" evidence="1">
    <location>
        <begin position="1"/>
        <end position="144"/>
    </location>
</feature>
<feature type="compositionally biased region" description="Polar residues" evidence="1">
    <location>
        <begin position="64"/>
        <end position="77"/>
    </location>
</feature>
<evidence type="ECO:0000313" key="2">
    <source>
        <dbReference type="EMBL" id="GBM65441.1"/>
    </source>
</evidence>
<reference evidence="2 3" key="1">
    <citation type="journal article" date="2019" name="Sci. Rep.">
        <title>Orb-weaving spider Araneus ventricosus genome elucidates the spidroin gene catalogue.</title>
        <authorList>
            <person name="Kono N."/>
            <person name="Nakamura H."/>
            <person name="Ohtoshi R."/>
            <person name="Moran D.A.P."/>
            <person name="Shinohara A."/>
            <person name="Yoshida Y."/>
            <person name="Fujiwara M."/>
            <person name="Mori M."/>
            <person name="Tomita M."/>
            <person name="Arakawa K."/>
        </authorList>
    </citation>
    <scope>NUCLEOTIDE SEQUENCE [LARGE SCALE GENOMIC DNA]</scope>
</reference>